<name>A0A5J4WD87_9EUKA</name>
<accession>A0A5J4WD87</accession>
<protein>
    <submittedName>
        <fullName evidence="1">Uncharacterized protein</fullName>
    </submittedName>
</protein>
<organism evidence="1 2">
    <name type="scientific">Streblomastix strix</name>
    <dbReference type="NCBI Taxonomy" id="222440"/>
    <lineage>
        <taxon>Eukaryota</taxon>
        <taxon>Metamonada</taxon>
        <taxon>Preaxostyla</taxon>
        <taxon>Oxymonadida</taxon>
        <taxon>Streblomastigidae</taxon>
        <taxon>Streblomastix</taxon>
    </lineage>
</organism>
<proteinExistence type="predicted"/>
<dbReference type="Proteomes" id="UP000324800">
    <property type="component" value="Unassembled WGS sequence"/>
</dbReference>
<sequence>MAVSVSDVNKIHFIEGDTDSAYWAISGNTSDNYKQWFKYVIKDKQFHNENAKYFFPNIEEDLLDEKKIQGLVIERDGTEMIALAPKNYYIKGQYQGTQVITLQVHQSITICFWIWTILTQGNQHTKGKF</sequence>
<comment type="caution">
    <text evidence="1">The sequence shown here is derived from an EMBL/GenBank/DDBJ whole genome shotgun (WGS) entry which is preliminary data.</text>
</comment>
<dbReference type="AlphaFoldDB" id="A0A5J4WD87"/>
<reference evidence="1 2" key="1">
    <citation type="submission" date="2019-03" db="EMBL/GenBank/DDBJ databases">
        <title>Single cell metagenomics reveals metabolic interactions within the superorganism composed of flagellate Streblomastix strix and complex community of Bacteroidetes bacteria on its surface.</title>
        <authorList>
            <person name="Treitli S.C."/>
            <person name="Kolisko M."/>
            <person name="Husnik F."/>
            <person name="Keeling P."/>
            <person name="Hampl V."/>
        </authorList>
    </citation>
    <scope>NUCLEOTIDE SEQUENCE [LARGE SCALE GENOMIC DNA]</scope>
    <source>
        <strain evidence="1">ST1C</strain>
    </source>
</reference>
<gene>
    <name evidence="1" type="ORF">EZS28_012059</name>
</gene>
<evidence type="ECO:0000313" key="2">
    <source>
        <dbReference type="Proteomes" id="UP000324800"/>
    </source>
</evidence>
<evidence type="ECO:0000313" key="1">
    <source>
        <dbReference type="EMBL" id="KAA6392415.1"/>
    </source>
</evidence>
<dbReference type="EMBL" id="SNRW01002547">
    <property type="protein sequence ID" value="KAA6392415.1"/>
    <property type="molecule type" value="Genomic_DNA"/>
</dbReference>